<organism evidence="2 3">
    <name type="scientific">Ramlibacter aurantiacus</name>
    <dbReference type="NCBI Taxonomy" id="2801330"/>
    <lineage>
        <taxon>Bacteria</taxon>
        <taxon>Pseudomonadati</taxon>
        <taxon>Pseudomonadota</taxon>
        <taxon>Betaproteobacteria</taxon>
        <taxon>Burkholderiales</taxon>
        <taxon>Comamonadaceae</taxon>
        <taxon>Ramlibacter</taxon>
    </lineage>
</organism>
<accession>A0A936ZUE5</accession>
<dbReference type="RefSeq" id="WP_201685889.1">
    <property type="nucleotide sequence ID" value="NZ_JAEQNA010000009.1"/>
</dbReference>
<dbReference type="Proteomes" id="UP000613011">
    <property type="component" value="Unassembled WGS sequence"/>
</dbReference>
<evidence type="ECO:0000313" key="2">
    <source>
        <dbReference type="EMBL" id="MBL0422756.1"/>
    </source>
</evidence>
<keyword evidence="1" id="KW-0472">Membrane</keyword>
<dbReference type="AlphaFoldDB" id="A0A936ZUE5"/>
<reference evidence="2" key="1">
    <citation type="submission" date="2021-01" db="EMBL/GenBank/DDBJ databases">
        <title>Ramlibacter sp. strain AW1 16S ribosomal RNA gene Genome sequencing and assembly.</title>
        <authorList>
            <person name="Kang M."/>
        </authorList>
    </citation>
    <scope>NUCLEOTIDE SEQUENCE</scope>
    <source>
        <strain evidence="2">AW1</strain>
    </source>
</reference>
<feature type="transmembrane region" description="Helical" evidence="1">
    <location>
        <begin position="74"/>
        <end position="95"/>
    </location>
</feature>
<dbReference type="InterPro" id="IPR008523">
    <property type="entry name" value="DUF805"/>
</dbReference>
<gene>
    <name evidence="2" type="ORF">JI739_20645</name>
</gene>
<dbReference type="Pfam" id="PF05656">
    <property type="entry name" value="DUF805"/>
    <property type="match status" value="1"/>
</dbReference>
<proteinExistence type="predicted"/>
<protein>
    <submittedName>
        <fullName evidence="2">DUF805 domain-containing protein</fullName>
    </submittedName>
</protein>
<dbReference type="PANTHER" id="PTHR34980:SF2">
    <property type="entry name" value="INNER MEMBRANE PROTEIN YHAH-RELATED"/>
    <property type="match status" value="1"/>
</dbReference>
<feature type="transmembrane region" description="Helical" evidence="1">
    <location>
        <begin position="26"/>
        <end position="43"/>
    </location>
</feature>
<dbReference type="GO" id="GO:0005886">
    <property type="term" value="C:plasma membrane"/>
    <property type="evidence" value="ECO:0007669"/>
    <property type="project" value="TreeGrafter"/>
</dbReference>
<feature type="transmembrane region" description="Helical" evidence="1">
    <location>
        <begin position="50"/>
        <end position="68"/>
    </location>
</feature>
<keyword evidence="3" id="KW-1185">Reference proteome</keyword>
<comment type="caution">
    <text evidence="2">The sequence shown here is derived from an EMBL/GenBank/DDBJ whole genome shotgun (WGS) entry which is preliminary data.</text>
</comment>
<evidence type="ECO:0000256" key="1">
    <source>
        <dbReference type="SAM" id="Phobius"/>
    </source>
</evidence>
<dbReference type="PANTHER" id="PTHR34980">
    <property type="entry name" value="INNER MEMBRANE PROTEIN-RELATED-RELATED"/>
    <property type="match status" value="1"/>
</dbReference>
<dbReference type="EMBL" id="JAEQNA010000009">
    <property type="protein sequence ID" value="MBL0422756.1"/>
    <property type="molecule type" value="Genomic_DNA"/>
</dbReference>
<name>A0A936ZUE5_9BURK</name>
<evidence type="ECO:0000313" key="3">
    <source>
        <dbReference type="Proteomes" id="UP000613011"/>
    </source>
</evidence>
<keyword evidence="1" id="KW-0812">Transmembrane</keyword>
<keyword evidence="1" id="KW-1133">Transmembrane helix</keyword>
<sequence>MNLVQSVKTCLQQYATFTGRAGRPEFWWFMLFCFLVSIASSVLGEKANVLATLVLLLPAIAVTARRLHDIDKSGWWQLVSLVPFVGWLIVLYWYVQPTQPQANRFG</sequence>